<reference evidence="2" key="1">
    <citation type="submission" date="2016-10" db="EMBL/GenBank/DDBJ databases">
        <authorList>
            <person name="Varghese N."/>
            <person name="Submissions S."/>
        </authorList>
    </citation>
    <scope>NUCLEOTIDE SEQUENCE [LARGE SCALE GENOMIC DNA]</scope>
    <source>
        <strain evidence="2">ATCC 25963</strain>
    </source>
</reference>
<organism evidence="1 2">
    <name type="scientific">Nannocystis exedens</name>
    <dbReference type="NCBI Taxonomy" id="54"/>
    <lineage>
        <taxon>Bacteria</taxon>
        <taxon>Pseudomonadati</taxon>
        <taxon>Myxococcota</taxon>
        <taxon>Polyangia</taxon>
        <taxon>Nannocystales</taxon>
        <taxon>Nannocystaceae</taxon>
        <taxon>Nannocystis</taxon>
    </lineage>
</organism>
<dbReference type="Proteomes" id="UP000199400">
    <property type="component" value="Unassembled WGS sequence"/>
</dbReference>
<keyword evidence="2" id="KW-1185">Reference proteome</keyword>
<proteinExistence type="predicted"/>
<dbReference type="STRING" id="54.SAMN02745121_05901"/>
<evidence type="ECO:0000313" key="2">
    <source>
        <dbReference type="Proteomes" id="UP000199400"/>
    </source>
</evidence>
<sequence length="295" mass="32260">MASRRVREPSMRCGGLRDLDVWRVRSRRVRRRDDPAPRNVVSAVRDRGGLRRRVEALAGVGEPRRGRRQRWRAGAKRGECGGLRRARRSQRVRRLAPLRRIVSELRAGRVREVVFRTGNRKKCERESVRRNGGSTGCGYCDPSGYGVLGGRGMACAAIVACGARWRACAPFASADEGAGRRGPALLLAGRESGAAGAVRTRRCGRNRGRKDLGTGAGESKHCRGLARLRARRRCGRCRGPRRPRVTRVSFAAVAVAGGRRVAGVVLADGTAVMRPMAVRNRVGGTAEGRPWNRAT</sequence>
<protein>
    <submittedName>
        <fullName evidence="1">Uncharacterized protein</fullName>
    </submittedName>
</protein>
<dbReference type="AlphaFoldDB" id="A0A1I2E494"/>
<gene>
    <name evidence="1" type="ORF">SAMN02745121_05901</name>
</gene>
<name>A0A1I2E494_9BACT</name>
<evidence type="ECO:0000313" key="1">
    <source>
        <dbReference type="EMBL" id="SFE87358.1"/>
    </source>
</evidence>
<accession>A0A1I2E494</accession>
<dbReference type="EMBL" id="FOMX01000021">
    <property type="protein sequence ID" value="SFE87358.1"/>
    <property type="molecule type" value="Genomic_DNA"/>
</dbReference>